<evidence type="ECO:0000313" key="3">
    <source>
        <dbReference type="Proteomes" id="UP000316425"/>
    </source>
</evidence>
<keyword evidence="1" id="KW-0472">Membrane</keyword>
<dbReference type="RefSeq" id="WP_144088612.1">
    <property type="nucleotide sequence ID" value="NZ_VMHE01000009.1"/>
</dbReference>
<keyword evidence="1" id="KW-0812">Transmembrane</keyword>
<comment type="caution">
    <text evidence="2">The sequence shown here is derived from an EMBL/GenBank/DDBJ whole genome shotgun (WGS) entry which is preliminary data.</text>
</comment>
<sequence length="153" mass="18020">MKQWIVSISVGSFSAILMGLYFYLIEQFTGKQLYTLLMNIDFLVTFERDTIWIAAFEFFLHTLVAIVLVRIYLWIINLKGITSKDKRMEWATILAFTAFLTYFPLTTIAKTETPAIIDLAAIFDWFLGHVIFFFVLYYGVEKLLMKNERTIRR</sequence>
<feature type="transmembrane region" description="Helical" evidence="1">
    <location>
        <begin position="88"/>
        <end position="109"/>
    </location>
</feature>
<protein>
    <submittedName>
        <fullName evidence="2">Uncharacterized protein</fullName>
    </submittedName>
</protein>
<dbReference type="EMBL" id="VMHE01000009">
    <property type="protein sequence ID" value="TSJ65539.1"/>
    <property type="molecule type" value="Genomic_DNA"/>
</dbReference>
<feature type="transmembrane region" description="Helical" evidence="1">
    <location>
        <begin position="115"/>
        <end position="140"/>
    </location>
</feature>
<accession>A0A556PMG4</accession>
<gene>
    <name evidence="2" type="ORF">FPQ13_06965</name>
</gene>
<keyword evidence="1" id="KW-1133">Transmembrane helix</keyword>
<dbReference type="AlphaFoldDB" id="A0A556PMG4"/>
<feature type="transmembrane region" description="Helical" evidence="1">
    <location>
        <begin position="5"/>
        <end position="24"/>
    </location>
</feature>
<feature type="transmembrane region" description="Helical" evidence="1">
    <location>
        <begin position="51"/>
        <end position="76"/>
    </location>
</feature>
<reference evidence="2 3" key="1">
    <citation type="submission" date="2019-07" db="EMBL/GenBank/DDBJ databases">
        <title>Allobacillus sp. nov. SKP isolated from shrimp paste of Euphausiacea.</title>
        <authorList>
            <person name="Kanchanasin P."/>
            <person name="Tanasupawat S."/>
            <person name="Shi W."/>
            <person name="Wu L."/>
            <person name="Ma J."/>
        </authorList>
    </citation>
    <scope>NUCLEOTIDE SEQUENCE [LARGE SCALE GENOMIC DNA]</scope>
    <source>
        <strain evidence="2 3">SKP4-8</strain>
    </source>
</reference>
<dbReference type="Proteomes" id="UP000316425">
    <property type="component" value="Unassembled WGS sequence"/>
</dbReference>
<dbReference type="OrthoDB" id="1443299at2"/>
<evidence type="ECO:0000256" key="1">
    <source>
        <dbReference type="SAM" id="Phobius"/>
    </source>
</evidence>
<evidence type="ECO:0000313" key="2">
    <source>
        <dbReference type="EMBL" id="TSJ65539.1"/>
    </source>
</evidence>
<proteinExistence type="predicted"/>
<name>A0A556PMG4_9BACI</name>
<organism evidence="2 3">
    <name type="scientific">Allobacillus salarius</name>
    <dbReference type="NCBI Taxonomy" id="1955272"/>
    <lineage>
        <taxon>Bacteria</taxon>
        <taxon>Bacillati</taxon>
        <taxon>Bacillota</taxon>
        <taxon>Bacilli</taxon>
        <taxon>Bacillales</taxon>
        <taxon>Bacillaceae</taxon>
        <taxon>Allobacillus</taxon>
    </lineage>
</organism>
<keyword evidence="3" id="KW-1185">Reference proteome</keyword>